<name>A0A225V3G0_9STRA</name>
<feature type="region of interest" description="Disordered" evidence="1">
    <location>
        <begin position="144"/>
        <end position="196"/>
    </location>
</feature>
<feature type="compositionally biased region" description="Basic and acidic residues" evidence="1">
    <location>
        <begin position="160"/>
        <end position="169"/>
    </location>
</feature>
<comment type="caution">
    <text evidence="2">The sequence shown here is derived from an EMBL/GenBank/DDBJ whole genome shotgun (WGS) entry which is preliminary data.</text>
</comment>
<dbReference type="AlphaFoldDB" id="A0A225V3G0"/>
<proteinExistence type="predicted"/>
<sequence length="196" mass="23052">MRSVLSGFVNTIFANLGTTAQTWHRDFKISLGDQPATWSIFKQLIREPDFEHKVLSLHNLRWIGSQQAYTTKFLHLLSQFDRELPEVVKCWYYQQNLRPVHRNTCQPLYKKQLNWLNATKIPALHPQTRNWRRKRVVATSLTKNSSKEVWNRSGKVPTEANRRREEKGGSHVTSVRKKGIRKRSASKRSDWLPMKS</sequence>
<keyword evidence="3" id="KW-1185">Reference proteome</keyword>
<organism evidence="2 3">
    <name type="scientific">Phytophthora megakarya</name>
    <dbReference type="NCBI Taxonomy" id="4795"/>
    <lineage>
        <taxon>Eukaryota</taxon>
        <taxon>Sar</taxon>
        <taxon>Stramenopiles</taxon>
        <taxon>Oomycota</taxon>
        <taxon>Peronosporomycetes</taxon>
        <taxon>Peronosporales</taxon>
        <taxon>Peronosporaceae</taxon>
        <taxon>Phytophthora</taxon>
    </lineage>
</organism>
<accession>A0A225V3G0</accession>
<gene>
    <name evidence="2" type="ORF">PHMEG_00029112</name>
</gene>
<feature type="compositionally biased region" description="Basic residues" evidence="1">
    <location>
        <begin position="174"/>
        <end position="186"/>
    </location>
</feature>
<evidence type="ECO:0000256" key="1">
    <source>
        <dbReference type="SAM" id="MobiDB-lite"/>
    </source>
</evidence>
<reference evidence="3" key="1">
    <citation type="submission" date="2017-03" db="EMBL/GenBank/DDBJ databases">
        <title>Phytopthora megakarya and P. palmivora, two closely related causual agents of cacao black pod achieved similar genome size and gene model numbers by different mechanisms.</title>
        <authorList>
            <person name="Ali S."/>
            <person name="Shao J."/>
            <person name="Larry D.J."/>
            <person name="Kronmiller B."/>
            <person name="Shen D."/>
            <person name="Strem M.D."/>
            <person name="Melnick R.L."/>
            <person name="Guiltinan M.J."/>
            <person name="Tyler B.M."/>
            <person name="Meinhardt L.W."/>
            <person name="Bailey B.A."/>
        </authorList>
    </citation>
    <scope>NUCLEOTIDE SEQUENCE [LARGE SCALE GENOMIC DNA]</scope>
    <source>
        <strain evidence="3">zdho120</strain>
    </source>
</reference>
<dbReference type="EMBL" id="NBNE01008141">
    <property type="protein sequence ID" value="OWY99822.1"/>
    <property type="molecule type" value="Genomic_DNA"/>
</dbReference>
<evidence type="ECO:0008006" key="4">
    <source>
        <dbReference type="Google" id="ProtNLM"/>
    </source>
</evidence>
<evidence type="ECO:0000313" key="3">
    <source>
        <dbReference type="Proteomes" id="UP000198211"/>
    </source>
</evidence>
<protein>
    <recommendedName>
        <fullName evidence="4">Retrotransposon gag domain-containing protein</fullName>
    </recommendedName>
</protein>
<dbReference type="Proteomes" id="UP000198211">
    <property type="component" value="Unassembled WGS sequence"/>
</dbReference>
<evidence type="ECO:0000313" key="2">
    <source>
        <dbReference type="EMBL" id="OWY99822.1"/>
    </source>
</evidence>